<feature type="transmembrane region" description="Helical" evidence="2">
    <location>
        <begin position="980"/>
        <end position="1002"/>
    </location>
</feature>
<evidence type="ECO:0000313" key="3">
    <source>
        <dbReference type="EMBL" id="PSN71671.1"/>
    </source>
</evidence>
<evidence type="ECO:0000313" key="4">
    <source>
        <dbReference type="Proteomes" id="UP000240883"/>
    </source>
</evidence>
<dbReference type="OrthoDB" id="2582433at2759"/>
<feature type="transmembrane region" description="Helical" evidence="2">
    <location>
        <begin position="949"/>
        <end position="974"/>
    </location>
</feature>
<keyword evidence="2" id="KW-0472">Membrane</keyword>
<feature type="transmembrane region" description="Helical" evidence="2">
    <location>
        <begin position="1014"/>
        <end position="1033"/>
    </location>
</feature>
<dbReference type="SUPFAM" id="SSF53756">
    <property type="entry name" value="UDP-Glycosyltransferase/glycogen phosphorylase"/>
    <property type="match status" value="1"/>
</dbReference>
<feature type="compositionally biased region" description="Gly residues" evidence="1">
    <location>
        <begin position="2985"/>
        <end position="2996"/>
    </location>
</feature>
<feature type="compositionally biased region" description="Low complexity" evidence="1">
    <location>
        <begin position="1106"/>
        <end position="1121"/>
    </location>
</feature>
<feature type="transmembrane region" description="Helical" evidence="2">
    <location>
        <begin position="20"/>
        <end position="42"/>
    </location>
</feature>
<feature type="transmembrane region" description="Helical" evidence="2">
    <location>
        <begin position="909"/>
        <end position="937"/>
    </location>
</feature>
<feature type="transmembrane region" description="Helical" evidence="2">
    <location>
        <begin position="1357"/>
        <end position="1374"/>
    </location>
</feature>
<keyword evidence="2" id="KW-1133">Transmembrane helix</keyword>
<feature type="transmembrane region" description="Helical" evidence="2">
    <location>
        <begin position="1409"/>
        <end position="1431"/>
    </location>
</feature>
<feature type="compositionally biased region" description="Polar residues" evidence="1">
    <location>
        <begin position="2963"/>
        <end position="2972"/>
    </location>
</feature>
<dbReference type="PANTHER" id="PTHR12526:SF630">
    <property type="entry name" value="GLYCOSYLTRANSFERASE"/>
    <property type="match status" value="1"/>
</dbReference>
<feature type="transmembrane region" description="Helical" evidence="2">
    <location>
        <begin position="872"/>
        <end position="889"/>
    </location>
</feature>
<evidence type="ECO:0000256" key="2">
    <source>
        <dbReference type="SAM" id="Phobius"/>
    </source>
</evidence>
<feature type="transmembrane region" description="Helical" evidence="2">
    <location>
        <begin position="1039"/>
        <end position="1060"/>
    </location>
</feature>
<keyword evidence="4" id="KW-1185">Reference proteome</keyword>
<sequence>MVKILGITAFENDILLQEWWEWTLVAIIGASGLIGILALLWASYHIIRKQVRASTETHVLPRSVQERIHLLSKSSHSVRTKHVLLPKPSSFGVYLGPLHTPTIEEEDKLLSKWGAIVLDYNQLGVLDAVNDETVQMGPHVIARLDFQDVLDFAATTDEVHMSRAIYLVSKILRESLRQPNQRRYFTGVLVAGWRERLSIPMLGGVAKLLSAHGLDIFLEIGPPDFLDGIGNLDFKDFAGVIVRNGTILRNGERRDFFAMDKMKTTTKAFVSQACLRHFVTMMWDTIEDDAELSHAVSRRAHMWCSYHGAIPFLTRQGALTDISQVRSCEEPLAAFQWLKDRRVMSVHEKFRTTRTLSQEFSSIVDDYLPLQQIFPMLEDTIAGLDGSESDSEDSSSASTLTVQYPDIDENGVILPTLPVSPVSPGLDWSISVDKRAANPLSCSFAGIFYGALGCFPIGLNASQDDFEHVLRSQQRLRTLNLLIRVPTKDLHAVAGVLEGYVTSGNRFLDIVPSSREAVTNLVNALLRTNDETDDLYQLRVYTGLDSGFHTPTGGQFWTVWEVDPRTSSLIIYVSKSVQDLAGTLLHTYLSKSNFSRYQCFLAEYGFKESEVEYGLLAKLPSRFEQDLNLLSSSDILMYLQHLQYSEWDEGCPLLSSIRTRCEELLIDVPTYRQLKKLSNMDYLSGTVTDEHLVHSRIRWYRLSRLPSLDRYEALELFRHIDYTFLGLLWYRDHKTLDAITAAIEDLTSRDKIDSVADFVLFCIFCAARKAAFEEVYIEVCDRNPLFNQYSDQSAAFAELFALGSRCEAYFDISPSDIGVLLSKKHRDYYNEAEHQPPMWIFNAPSFASAYAAAQTDIDPNQKPSIMPGYRRFTFLSVFAIPALVDIMLLSTTGHGLYLSAFMSYDEQRYATLALMISLLLSGAIGTWISIGGTYYLISMAFSAANMFVLTRLIGGLAFTLAASLVGFIVIASVVDLQAGAIFFFYLFGLTSYLSVLAVLSSYQIPGSSFLNGRKAIIAIIPILTISPVLTLLVPGYDIIIYPCILYVFVSCLVLGTRHVATKWVTWYHSIKTLNDSDVKEWYVRTQTQKPSSLGHSGKRLSKDPRSSTAASSSAVQSSDASPGEPDLFHGLSEPAILALCRKELYDAVMREKDRHFWKKSTDDAFVKELAACWDSTIFLLDWYCRLTDTKRPIPYSSTWNLETQVALESMQQSQKGIRLHNSFIHWRNAGDEIGCGILYFLTALMDRWLDLLHGVANVGLLAAQNTTFRLSVGFGLAYYLVGAVLLDYKAQHLHTMSEQQSPVTIESMPEIRKAKANDQKFRRHLYWSTLLRFVGVHVWALSLSAALVWIFNGSATAVIMFLAYVGAYTGLLLYQYNKIFSGPHALTPLLIAVILGFTVGAVLRRLFPAFAYDFVIALGVATWTAALLSLCTAKLGLPNVFDIKLWATEKLQRLKRSKKPMGSTESINHIRGLPSQYRIHWSSGEEYHAYNGAGADQKWSQSELQAFSDKLRTSPKEDRYKILPFGHPGDQITAILLSCTHDSLSRLALQAFPAMPYLVQRIVLAWQNGLIKVFIVPMQSVAGPEAELRAISHYSDGRLTLYVASDTRGSDPAQLNVSSNSRSIAETLLHACSETMFGMSHYQAEVTESILMCRPFSDEPHTVSECSKRSMPSKTSGPQAVAFETACRRELLRHLCMGYDCETQWDELPLDIRRLFLRRCLGARGPYTNTEMSWINSNIPAEDACTILSRIARYDLGAYLTVNKYNYFKSRRDQGADEKEYRQVTADIQHSHHPVLNRSAISVLGIFTTFARVPAAYIYHNIGTWIKFFVLANMADPEYQRELNCALGGTPRIISVPVTIFFTGIWIYSRAAMSISLPFFLYHNRKDISDLADTVKGSLIAQKKDRLIIRSYGETETAFVHSTDDGGFKLVFYQNVHTQEPKWGHTRIVEYGRDMRISSRKEYKNGEVTNEFAYDYPAKRTSRMIGRITKFQNTKIPLSRHCLRGSDEGAKVQYNYKGHIESGSYVQHGNLVRFKYHYRKNAKYDDELLRAEFVYPHMSANVSWCAPPVRHAEKMERWIPTPRVHEATFVQGADVYECSWLYDHKFHPTISTRLNGETVDTPDMIRHDWLGVLKKPTRCNFTDENPLLEFNTPTSSFMNRLLSTNVKRQEISTARARTQLWKTWKKRNDLDGVVIRWVDEELIRKEALLRPYWRRRDRGSLLKAEDYLALHADAIMASSDLASDISAWTPLAIRMSDLFSFGQGGDAVIFTRTKTLQRDTEQNLHVIAVDTGTWPNEGGGVSACRRDLINNLRTIKWHMVVESANDFGLPKHQTEENVESLKIIPLWGLDFLHPSHGMFTNKLDSEVDHLVREATITDIKVNFIPTLTALVRGARAINMTEADVKQATRALVNLNTYFQDSRHWKEVWTSDIVKDTWRKLWMADDMPNAQPPSEWFKTELPTLGHLDTALELWFRYLFIFSIPIPEKIPNVFQASHHSVSASYGIVCKLKRNCTLQIWDHAISWRETNLYLSSAMCTLPPFIRNALLGLMKLTSCLILHHADQILPCADFFNPGWEVEIGSAKGQVTHRNVFRRKVDPIVNGITDMQKFSPVTEIKTKKPTVTMLSHVWFAKDIKTALLAADIISNEWGFKDYQLDIYGALNKSPVYSSECQEILACKGLGPSVTLRGTADPAMVLANTWLFLNSSVSEGLPLALGEAALTGAPVVCTDVGASLRVLTDPDTGKRYSEVVAPNDAYGLARAQINLLAMLDEWAQYAGDAPGAPVPVLPHKPTPQDVEIITRRMYEKTDHRRKLGMMARDIVQKSFGGERYLREHEQMLWIGKARYEMLGLERRIPPPKHPARMLSLRRRSMRQQQRDTASSNIIDPQMEKMLHPRPPVAKHFSTTTSFSSVYMDDLAGPSNRFSFGDWGPETPDSSVMYPKSDPDEEYFAPLERPPRSYARTHASSSSQGSTAVAMGKRPVQYGNGYGHGHAGGGYRHIPKVDPRRNVMLRQSMQPESARSSLRPRSHLNEVQYAEYGNVDGRL</sequence>
<proteinExistence type="predicted"/>
<evidence type="ECO:0008006" key="5">
    <source>
        <dbReference type="Google" id="ProtNLM"/>
    </source>
</evidence>
<feature type="region of interest" description="Disordered" evidence="1">
    <location>
        <begin position="2958"/>
        <end position="3001"/>
    </location>
</feature>
<protein>
    <recommendedName>
        <fullName evidence="5">Glycosyltransferase family 4 protein</fullName>
    </recommendedName>
</protein>
<dbReference type="PANTHER" id="PTHR12526">
    <property type="entry name" value="GLYCOSYLTRANSFERASE"/>
    <property type="match status" value="1"/>
</dbReference>
<keyword evidence="2" id="KW-0812">Transmembrane</keyword>
<dbReference type="Gene3D" id="3.40.50.2000">
    <property type="entry name" value="Glycogen Phosphorylase B"/>
    <property type="match status" value="1"/>
</dbReference>
<feature type="transmembrane region" description="Helical" evidence="2">
    <location>
        <begin position="1386"/>
        <end position="1403"/>
    </location>
</feature>
<name>A0A2T2P1X7_CORCC</name>
<dbReference type="STRING" id="1448308.A0A2T2P1X7"/>
<organism evidence="3 4">
    <name type="scientific">Corynespora cassiicola Philippines</name>
    <dbReference type="NCBI Taxonomy" id="1448308"/>
    <lineage>
        <taxon>Eukaryota</taxon>
        <taxon>Fungi</taxon>
        <taxon>Dikarya</taxon>
        <taxon>Ascomycota</taxon>
        <taxon>Pezizomycotina</taxon>
        <taxon>Dothideomycetes</taxon>
        <taxon>Pleosporomycetidae</taxon>
        <taxon>Pleosporales</taxon>
        <taxon>Corynesporascaceae</taxon>
        <taxon>Corynespora</taxon>
    </lineage>
</organism>
<gene>
    <name evidence="3" type="ORF">BS50DRAFT_672621</name>
</gene>
<dbReference type="EMBL" id="KZ678130">
    <property type="protein sequence ID" value="PSN71671.1"/>
    <property type="molecule type" value="Genomic_DNA"/>
</dbReference>
<feature type="transmembrane region" description="Helical" evidence="2">
    <location>
        <begin position="1330"/>
        <end position="1351"/>
    </location>
</feature>
<feature type="region of interest" description="Disordered" evidence="1">
    <location>
        <begin position="1089"/>
        <end position="1124"/>
    </location>
</feature>
<reference evidence="3 4" key="1">
    <citation type="journal article" date="2018" name="Front. Microbiol.">
        <title>Genome-Wide Analysis of Corynespora cassiicola Leaf Fall Disease Putative Effectors.</title>
        <authorList>
            <person name="Lopez D."/>
            <person name="Ribeiro S."/>
            <person name="Label P."/>
            <person name="Fumanal B."/>
            <person name="Venisse J.S."/>
            <person name="Kohler A."/>
            <person name="de Oliveira R.R."/>
            <person name="Labutti K."/>
            <person name="Lipzen A."/>
            <person name="Lail K."/>
            <person name="Bauer D."/>
            <person name="Ohm R.A."/>
            <person name="Barry K.W."/>
            <person name="Spatafora J."/>
            <person name="Grigoriev I.V."/>
            <person name="Martin F.M."/>
            <person name="Pujade-Renaud V."/>
        </authorList>
    </citation>
    <scope>NUCLEOTIDE SEQUENCE [LARGE SCALE GENOMIC DNA]</scope>
    <source>
        <strain evidence="3 4">Philippines</strain>
    </source>
</reference>
<evidence type="ECO:0000256" key="1">
    <source>
        <dbReference type="SAM" id="MobiDB-lite"/>
    </source>
</evidence>
<accession>A0A2T2P1X7</accession>
<dbReference type="Proteomes" id="UP000240883">
    <property type="component" value="Unassembled WGS sequence"/>
</dbReference>
<dbReference type="Pfam" id="PF13692">
    <property type="entry name" value="Glyco_trans_1_4"/>
    <property type="match status" value="1"/>
</dbReference>